<evidence type="ECO:0008006" key="4">
    <source>
        <dbReference type="Google" id="ProtNLM"/>
    </source>
</evidence>
<organism evidence="2 3">
    <name type="scientific">Ensete ventricosum</name>
    <name type="common">Abyssinian banana</name>
    <name type="synonym">Musa ensete</name>
    <dbReference type="NCBI Taxonomy" id="4639"/>
    <lineage>
        <taxon>Eukaryota</taxon>
        <taxon>Viridiplantae</taxon>
        <taxon>Streptophyta</taxon>
        <taxon>Embryophyta</taxon>
        <taxon>Tracheophyta</taxon>
        <taxon>Spermatophyta</taxon>
        <taxon>Magnoliopsida</taxon>
        <taxon>Liliopsida</taxon>
        <taxon>Zingiberales</taxon>
        <taxon>Musaceae</taxon>
        <taxon>Ensete</taxon>
    </lineage>
</organism>
<comment type="caution">
    <text evidence="2">The sequence shown here is derived from an EMBL/GenBank/DDBJ whole genome shotgun (WGS) entry which is preliminary data.</text>
</comment>
<proteinExistence type="predicted"/>
<protein>
    <recommendedName>
        <fullName evidence="4">Leucine-rich repeat-containing N-terminal plant-type domain-containing protein</fullName>
    </recommendedName>
</protein>
<evidence type="ECO:0000256" key="1">
    <source>
        <dbReference type="SAM" id="MobiDB-lite"/>
    </source>
</evidence>
<accession>A0AAV8R1K9</accession>
<keyword evidence="3" id="KW-1185">Reference proteome</keyword>
<sequence length="88" mass="9037">MAAAGFSSEGAGDSSAWRKDPDFSCRSNAASSSSSLWFLQAVDATIPSLLALDADKALDWITAVDPCTAGIACSDDRVTAIQNNPIAA</sequence>
<evidence type="ECO:0000313" key="2">
    <source>
        <dbReference type="EMBL" id="KAJ8485217.1"/>
    </source>
</evidence>
<name>A0AAV8R1K9_ENSVE</name>
<reference evidence="2 3" key="1">
    <citation type="submission" date="2022-12" db="EMBL/GenBank/DDBJ databases">
        <title>Chromosome-scale assembly of the Ensete ventricosum genome.</title>
        <authorList>
            <person name="Dussert Y."/>
            <person name="Stocks J."/>
            <person name="Wendawek A."/>
            <person name="Woldeyes F."/>
            <person name="Nichols R.A."/>
            <person name="Borrell J.S."/>
        </authorList>
    </citation>
    <scope>NUCLEOTIDE SEQUENCE [LARGE SCALE GENOMIC DNA]</scope>
    <source>
        <strain evidence="3">cv. Maze</strain>
        <tissue evidence="2">Seeds</tissue>
    </source>
</reference>
<dbReference type="EMBL" id="JAQQAF010000005">
    <property type="protein sequence ID" value="KAJ8485217.1"/>
    <property type="molecule type" value="Genomic_DNA"/>
</dbReference>
<dbReference type="AlphaFoldDB" id="A0AAV8R1K9"/>
<evidence type="ECO:0000313" key="3">
    <source>
        <dbReference type="Proteomes" id="UP001222027"/>
    </source>
</evidence>
<dbReference type="Proteomes" id="UP001222027">
    <property type="component" value="Unassembled WGS sequence"/>
</dbReference>
<gene>
    <name evidence="2" type="ORF">OPV22_017702</name>
</gene>
<feature type="region of interest" description="Disordered" evidence="1">
    <location>
        <begin position="1"/>
        <end position="29"/>
    </location>
</feature>